<evidence type="ECO:0000313" key="3">
    <source>
        <dbReference type="EMBL" id="CAB4895636.1"/>
    </source>
</evidence>
<dbReference type="AlphaFoldDB" id="A0A6J6LN19"/>
<gene>
    <name evidence="1" type="ORF">UFOPK1908_00206</name>
    <name evidence="2" type="ORF">UFOPK2282_00605</name>
    <name evidence="3" type="ORF">UFOPK3576_00175</name>
</gene>
<organism evidence="2">
    <name type="scientific">freshwater metagenome</name>
    <dbReference type="NCBI Taxonomy" id="449393"/>
    <lineage>
        <taxon>unclassified sequences</taxon>
        <taxon>metagenomes</taxon>
        <taxon>ecological metagenomes</taxon>
    </lineage>
</organism>
<protein>
    <submittedName>
        <fullName evidence="2">Unannotated protein</fullName>
    </submittedName>
</protein>
<dbReference type="EMBL" id="CAEZVB010000003">
    <property type="protein sequence ID" value="CAB4613239.1"/>
    <property type="molecule type" value="Genomic_DNA"/>
</dbReference>
<proteinExistence type="predicted"/>
<evidence type="ECO:0000313" key="2">
    <source>
        <dbReference type="EMBL" id="CAB4662023.1"/>
    </source>
</evidence>
<accession>A0A6J6LN19</accession>
<reference evidence="2" key="1">
    <citation type="submission" date="2020-05" db="EMBL/GenBank/DDBJ databases">
        <authorList>
            <person name="Chiriac C."/>
            <person name="Salcher M."/>
            <person name="Ghai R."/>
            <person name="Kavagutti S V."/>
        </authorList>
    </citation>
    <scope>NUCLEOTIDE SEQUENCE</scope>
</reference>
<dbReference type="EMBL" id="CAEZWR010000054">
    <property type="protein sequence ID" value="CAB4662023.1"/>
    <property type="molecule type" value="Genomic_DNA"/>
</dbReference>
<dbReference type="EMBL" id="CAFBMO010000004">
    <property type="protein sequence ID" value="CAB4895636.1"/>
    <property type="molecule type" value="Genomic_DNA"/>
</dbReference>
<sequence length="95" mass="10285">MCHFTETNTAQAEFAIDRMRTAALVATGVSANFELRLSLLLIDECFLRHGSGLLERESEKAKQGAAFIIGLRGGDKGDVHATGAIDLVLVNLMEH</sequence>
<evidence type="ECO:0000313" key="1">
    <source>
        <dbReference type="EMBL" id="CAB4613239.1"/>
    </source>
</evidence>
<name>A0A6J6LN19_9ZZZZ</name>